<name>A0A158R2S3_NIPBR</name>
<organism evidence="4">
    <name type="scientific">Nippostrongylus brasiliensis</name>
    <name type="common">Rat hookworm</name>
    <dbReference type="NCBI Taxonomy" id="27835"/>
    <lineage>
        <taxon>Eukaryota</taxon>
        <taxon>Metazoa</taxon>
        <taxon>Ecdysozoa</taxon>
        <taxon>Nematoda</taxon>
        <taxon>Chromadorea</taxon>
        <taxon>Rhabditida</taxon>
        <taxon>Rhabditina</taxon>
        <taxon>Rhabditomorpha</taxon>
        <taxon>Strongyloidea</taxon>
        <taxon>Heligmosomidae</taxon>
        <taxon>Nippostrongylus</taxon>
    </lineage>
</organism>
<dbReference type="PANTHER" id="PTHR38608">
    <property type="entry name" value="PROTEIN CBG07207"/>
    <property type="match status" value="1"/>
</dbReference>
<protein>
    <submittedName>
        <fullName evidence="2 4">Uncharacterized protein</fullName>
    </submittedName>
</protein>
<dbReference type="OMA" id="IEMEWAK"/>
<reference evidence="4" key="1">
    <citation type="submission" date="2016-04" db="UniProtKB">
        <authorList>
            <consortium name="WormBaseParasite"/>
        </authorList>
    </citation>
    <scope>IDENTIFICATION</scope>
</reference>
<feature type="compositionally biased region" description="Basic and acidic residues" evidence="1">
    <location>
        <begin position="98"/>
        <end position="111"/>
    </location>
</feature>
<dbReference type="WBParaSite" id="NBR_0001669501-mRNA-1">
    <property type="protein sequence ID" value="NBR_0001669501-mRNA-1"/>
    <property type="gene ID" value="NBR_0001669501"/>
</dbReference>
<evidence type="ECO:0000313" key="2">
    <source>
        <dbReference type="EMBL" id="VDL80291.1"/>
    </source>
</evidence>
<sequence>MIGIMNVGSDTSVEFYASARQSSLYARKPSKDSRTYTADGRVLINGVPETRDTPEDLWRSLIVKAVTSRAVKDVEARESSGPLAVIRRFSSKLRFQKSQKDSVLNEEHEPSKLGPAGRTGTTETNGDDQKHVTVIRVKTVQKKNDNHSEDMMNDEVRIYAQEGILKRLMEEKAMIEKEMGGVTMEWATDSGRASLDEEHEEIVVERF</sequence>
<evidence type="ECO:0000313" key="4">
    <source>
        <dbReference type="WBParaSite" id="NBR_0001669501-mRNA-1"/>
    </source>
</evidence>
<evidence type="ECO:0000256" key="1">
    <source>
        <dbReference type="SAM" id="MobiDB-lite"/>
    </source>
</evidence>
<keyword evidence="3" id="KW-1185">Reference proteome</keyword>
<feature type="region of interest" description="Disordered" evidence="1">
    <location>
        <begin position="97"/>
        <end position="129"/>
    </location>
</feature>
<proteinExistence type="predicted"/>
<evidence type="ECO:0000313" key="3">
    <source>
        <dbReference type="Proteomes" id="UP000271162"/>
    </source>
</evidence>
<accession>A0A158R2S3</accession>
<gene>
    <name evidence="2" type="ORF">NBR_LOCUS16696</name>
</gene>
<dbReference type="Proteomes" id="UP000271162">
    <property type="component" value="Unassembled WGS sequence"/>
</dbReference>
<dbReference type="EMBL" id="UYSL01022345">
    <property type="protein sequence ID" value="VDL80291.1"/>
    <property type="molecule type" value="Genomic_DNA"/>
</dbReference>
<dbReference type="AlphaFoldDB" id="A0A158R2S3"/>
<dbReference type="PANTHER" id="PTHR38608:SF1">
    <property type="entry name" value="PROTEIN CBG00664"/>
    <property type="match status" value="1"/>
</dbReference>
<reference evidence="2 3" key="2">
    <citation type="submission" date="2018-11" db="EMBL/GenBank/DDBJ databases">
        <authorList>
            <consortium name="Pathogen Informatics"/>
        </authorList>
    </citation>
    <scope>NUCLEOTIDE SEQUENCE [LARGE SCALE GENOMIC DNA]</scope>
</reference>